<keyword evidence="2" id="KW-1185">Reference proteome</keyword>
<comment type="caution">
    <text evidence="1">The sequence shown here is derived from an EMBL/GenBank/DDBJ whole genome shotgun (WGS) entry which is preliminary data.</text>
</comment>
<reference evidence="1" key="1">
    <citation type="submission" date="2022-07" db="EMBL/GenBank/DDBJ databases">
        <title>Genome Sequence of Phlebia brevispora.</title>
        <authorList>
            <person name="Buettner E."/>
        </authorList>
    </citation>
    <scope>NUCLEOTIDE SEQUENCE</scope>
    <source>
        <strain evidence="1">MPL23</strain>
    </source>
</reference>
<accession>A0ACC1TAL6</accession>
<protein>
    <submittedName>
        <fullName evidence="1">Uncharacterized protein</fullName>
    </submittedName>
</protein>
<proteinExistence type="predicted"/>
<evidence type="ECO:0000313" key="1">
    <source>
        <dbReference type="EMBL" id="KAJ3556546.1"/>
    </source>
</evidence>
<gene>
    <name evidence="1" type="ORF">NM688_g1973</name>
</gene>
<sequence length="299" mass="32147">MSTVNLSDEQLLAHADRVHGSVVIITGAASGIGKEMALLFAKHGAKVVIGDLDLTEAQKVANAINDNGQDAIACLCDVTKWDDQVSLFDLAQKTFGSVDIVIPNAGVVNIGRFTELEVQDVGAHSQASRLINSLQLATNLALHYMREGEAQRLRAIILIGSMASFMGAGAGVVYETAKHGVLGMMRGLRPVCGVRGIRLGSVHPWFADTPLINEGIRQFVAGWPLTPVPRIAATALCIASDPDETTSGHPWLLPDDGEVMRLDGADCKEGMYKELDERAAFLVKIWDAESHQCRDSHKV</sequence>
<name>A0ACC1TAL6_9APHY</name>
<evidence type="ECO:0000313" key="2">
    <source>
        <dbReference type="Proteomes" id="UP001148662"/>
    </source>
</evidence>
<dbReference type="Proteomes" id="UP001148662">
    <property type="component" value="Unassembled WGS sequence"/>
</dbReference>
<organism evidence="1 2">
    <name type="scientific">Phlebia brevispora</name>
    <dbReference type="NCBI Taxonomy" id="194682"/>
    <lineage>
        <taxon>Eukaryota</taxon>
        <taxon>Fungi</taxon>
        <taxon>Dikarya</taxon>
        <taxon>Basidiomycota</taxon>
        <taxon>Agaricomycotina</taxon>
        <taxon>Agaricomycetes</taxon>
        <taxon>Polyporales</taxon>
        <taxon>Meruliaceae</taxon>
        <taxon>Phlebia</taxon>
    </lineage>
</organism>
<dbReference type="EMBL" id="JANHOG010000232">
    <property type="protein sequence ID" value="KAJ3556546.1"/>
    <property type="molecule type" value="Genomic_DNA"/>
</dbReference>